<dbReference type="RefSeq" id="WP_173013076.1">
    <property type="nucleotide sequence ID" value="NZ_AP019860.1"/>
</dbReference>
<organism evidence="1 2">
    <name type="scientific">Uabimicrobium amorphum</name>
    <dbReference type="NCBI Taxonomy" id="2596890"/>
    <lineage>
        <taxon>Bacteria</taxon>
        <taxon>Pseudomonadati</taxon>
        <taxon>Planctomycetota</taxon>
        <taxon>Candidatus Uabimicrobiia</taxon>
        <taxon>Candidatus Uabimicrobiales</taxon>
        <taxon>Candidatus Uabimicrobiaceae</taxon>
        <taxon>Candidatus Uabimicrobium</taxon>
    </lineage>
</organism>
<evidence type="ECO:0000313" key="2">
    <source>
        <dbReference type="Proteomes" id="UP000326354"/>
    </source>
</evidence>
<dbReference type="InterPro" id="IPR019283">
    <property type="entry name" value="DUF2330"/>
</dbReference>
<evidence type="ECO:0000313" key="1">
    <source>
        <dbReference type="EMBL" id="BBM82009.1"/>
    </source>
</evidence>
<protein>
    <submittedName>
        <fullName evidence="1">Uncharacterized protein</fullName>
    </submittedName>
</protein>
<dbReference type="Pfam" id="PF10092">
    <property type="entry name" value="DUF2330"/>
    <property type="match status" value="1"/>
</dbReference>
<sequence length="819" mass="92505">MNIRNTIVCMVFTCLLYADPCGMVPPIHTTGNNAITRIGLQKTYVFYKDGLQTVVIRPGFSGKVDQFGMLIPFPSPPSLRKVPDNIFEHIAASIDPPEVVVNVNRRLRMLKETTSQHLPSSAPLSYKNEVKVLKQEAVGMYEVTVLEAGSAAALKRWMDQHGYRYPTGMDKACEDYVALGWCFVAVKTRVGQKQGVAARPGMRNVNSKLPKGSSFDGHVQGMGFRFYTKKMVVPMRLSAFNGDNFRNIVYILTDKPCAIEKIPTKFVRRQISGEKLYNNLTKLLPVRIIGRANRAFIERRVQEVRYLRNPQPRNGLAAELYSADLLALREKKLEHDHEEQEKALLRISENLLLRGKAIDKLHGEVIAKQRQKIVEFALEEIKNMTLTVVDGDFPKEVIANHNLSFRRYEMSSTNNNTEKYDAKKCAPGGKMYGELFVPQQQPKKSGFVNSIWFLLGGLFLLLLCKKFPRMLHTACVLVLCTAIFAPNLHADNDGDEVYKLIQQLDDYKKTSSIMQQLVKMGQKAVPHLLGEAVEGSDMVQRGWAIVCLSQIGGSTVDAHLQNIHQNQKQPMLVRTWAIAARIQMTQSLGEVMDMSQHLSQFPALERPIGKRVMALLASEDNVSAEKLLGLAQRMPKLQGVLGKVITGLDSKELVQAMATAKDQQVRRLAAGYLASMAQNNNKIPYEVASVYEFKVDAKDVPWANGPLFVPGLRWDRESSRTLVGSLISWHLWCERKGKKAEQRQIHNNIRSLSLAQAAGYESPAWNEIGTDQWLLVWGKAVGQKELLRLLKEQNVQNEKRYIEILKQLSQQKVQEREQW</sequence>
<dbReference type="KEGG" id="uam:UABAM_00352"/>
<keyword evidence="2" id="KW-1185">Reference proteome</keyword>
<dbReference type="Proteomes" id="UP000326354">
    <property type="component" value="Chromosome"/>
</dbReference>
<name>A0A5S9IHN9_UABAM</name>
<proteinExistence type="predicted"/>
<reference evidence="1 2" key="1">
    <citation type="submission" date="2019-08" db="EMBL/GenBank/DDBJ databases">
        <title>Complete genome sequence of Candidatus Uab amorphum.</title>
        <authorList>
            <person name="Shiratori T."/>
            <person name="Suzuki S."/>
            <person name="Kakizawa Y."/>
            <person name="Ishida K."/>
        </authorList>
    </citation>
    <scope>NUCLEOTIDE SEQUENCE [LARGE SCALE GENOMIC DNA]</scope>
    <source>
        <strain evidence="1 2">SRT547</strain>
    </source>
</reference>
<accession>A0A5S9IHN9</accession>
<gene>
    <name evidence="1" type="ORF">UABAM_00352</name>
</gene>
<dbReference type="EMBL" id="AP019860">
    <property type="protein sequence ID" value="BBM82009.1"/>
    <property type="molecule type" value="Genomic_DNA"/>
</dbReference>
<dbReference type="AlphaFoldDB" id="A0A5S9IHN9"/>